<dbReference type="PROSITE" id="PS51832">
    <property type="entry name" value="HD_GYP"/>
    <property type="match status" value="1"/>
</dbReference>
<feature type="domain" description="HD" evidence="1">
    <location>
        <begin position="135"/>
        <end position="258"/>
    </location>
</feature>
<dbReference type="AlphaFoldDB" id="A0A433RWC8"/>
<dbReference type="SUPFAM" id="SSF109604">
    <property type="entry name" value="HD-domain/PDEase-like"/>
    <property type="match status" value="1"/>
</dbReference>
<dbReference type="OrthoDB" id="9759601at2"/>
<dbReference type="PANTHER" id="PTHR43155">
    <property type="entry name" value="CYCLIC DI-GMP PHOSPHODIESTERASE PA4108-RELATED"/>
    <property type="match status" value="1"/>
</dbReference>
<dbReference type="RefSeq" id="WP_126989838.1">
    <property type="nucleotide sequence ID" value="NZ_JTFC01000017.1"/>
</dbReference>
<keyword evidence="3" id="KW-0808">Transferase</keyword>
<dbReference type="InterPro" id="IPR037522">
    <property type="entry name" value="HD_GYP_dom"/>
</dbReference>
<accession>A0A433RWC8</accession>
<keyword evidence="3" id="KW-0418">Kinase</keyword>
<evidence type="ECO:0000259" key="2">
    <source>
        <dbReference type="PROSITE" id="PS51832"/>
    </source>
</evidence>
<dbReference type="GO" id="GO:0016301">
    <property type="term" value="F:kinase activity"/>
    <property type="evidence" value="ECO:0007669"/>
    <property type="project" value="UniProtKB-KW"/>
</dbReference>
<dbReference type="Proteomes" id="UP000288623">
    <property type="component" value="Unassembled WGS sequence"/>
</dbReference>
<dbReference type="SMART" id="SM00471">
    <property type="entry name" value="HDc"/>
    <property type="match status" value="1"/>
</dbReference>
<dbReference type="PROSITE" id="PS51831">
    <property type="entry name" value="HD"/>
    <property type="match status" value="1"/>
</dbReference>
<gene>
    <name evidence="3" type="ORF">QI30_04965</name>
</gene>
<dbReference type="InterPro" id="IPR006675">
    <property type="entry name" value="HDIG_dom"/>
</dbReference>
<dbReference type="CDD" id="cd00077">
    <property type="entry name" value="HDc"/>
    <property type="match status" value="1"/>
</dbReference>
<reference evidence="3 4" key="1">
    <citation type="submission" date="2014-11" db="EMBL/GenBank/DDBJ databases">
        <title>Genome sequence and analysis of novel Kurthia sp.</title>
        <authorList>
            <person name="Lawson J.N."/>
            <person name="Gonzalez J.E."/>
            <person name="Rinauldi L."/>
            <person name="Xuan Z."/>
            <person name="Firman A."/>
            <person name="Shaddox L."/>
            <person name="Trudeau A."/>
            <person name="Shah S."/>
            <person name="Reiman D."/>
        </authorList>
    </citation>
    <scope>NUCLEOTIDE SEQUENCE [LARGE SCALE GENOMIC DNA]</scope>
    <source>
        <strain evidence="3 4">3B1D</strain>
    </source>
</reference>
<proteinExistence type="predicted"/>
<evidence type="ECO:0000313" key="3">
    <source>
        <dbReference type="EMBL" id="RUS57597.1"/>
    </source>
</evidence>
<dbReference type="EMBL" id="JTFC01000017">
    <property type="protein sequence ID" value="RUS57597.1"/>
    <property type="molecule type" value="Genomic_DNA"/>
</dbReference>
<protein>
    <submittedName>
        <fullName evidence="3">Histidine kinase</fullName>
    </submittedName>
</protein>
<dbReference type="Gene3D" id="1.10.3210.10">
    <property type="entry name" value="Hypothetical protein af1432"/>
    <property type="match status" value="1"/>
</dbReference>
<comment type="caution">
    <text evidence="3">The sequence shown here is derived from an EMBL/GenBank/DDBJ whole genome shotgun (WGS) entry which is preliminary data.</text>
</comment>
<name>A0A433RWC8_9BACL</name>
<keyword evidence="4" id="KW-1185">Reference proteome</keyword>
<feature type="domain" description="HD-GYP" evidence="2">
    <location>
        <begin position="113"/>
        <end position="309"/>
    </location>
</feature>
<dbReference type="InterPro" id="IPR003607">
    <property type="entry name" value="HD/PDEase_dom"/>
</dbReference>
<evidence type="ECO:0000313" key="4">
    <source>
        <dbReference type="Proteomes" id="UP000288623"/>
    </source>
</evidence>
<sequence>MRLISTKVLQEEMVIAKTIWNEAGMPLLQEGVHVTNRIIQRLQQLNVQYVYIDDEISKNIEVAEAIPPKIRNAAVNKIENSFKMLKRLKGTDITYCLEKSSKDFTAIINSLMDSIFDNEELLTVLSDAFIYDEYIYQHSLQVTIYTISIAHEMKYNAEEVRQIGIGAMLHDIGKMLIPQEILQKPGRLTNEEYDTMKMHTQYGFDMLRNLHTISLLSAHCAFQHHERLDGSGYPRGLVDFEIHPYAKIIAVADVFDAVTSNRVYRNKMLPSEGLAIINQGSGTLYDQMVVEAFNRVIAAYPNGTVLLLSNGSRGIVSKQNASNTMRPKLRIFEEHGKLVKATYELDLASSELDILNVEPEYLEEKGTVYMM</sequence>
<dbReference type="NCBIfam" id="TIGR00277">
    <property type="entry name" value="HDIG"/>
    <property type="match status" value="1"/>
</dbReference>
<dbReference type="Pfam" id="PF13487">
    <property type="entry name" value="HD_5"/>
    <property type="match status" value="1"/>
</dbReference>
<evidence type="ECO:0000259" key="1">
    <source>
        <dbReference type="PROSITE" id="PS51831"/>
    </source>
</evidence>
<dbReference type="InterPro" id="IPR006674">
    <property type="entry name" value="HD_domain"/>
</dbReference>
<dbReference type="PANTHER" id="PTHR43155:SF2">
    <property type="entry name" value="CYCLIC DI-GMP PHOSPHODIESTERASE PA4108"/>
    <property type="match status" value="1"/>
</dbReference>
<organism evidence="3 4">
    <name type="scientific">Candidatus Kurthia intestinigallinarum</name>
    <dbReference type="NCBI Taxonomy" id="1562256"/>
    <lineage>
        <taxon>Bacteria</taxon>
        <taxon>Bacillati</taxon>
        <taxon>Bacillota</taxon>
        <taxon>Bacilli</taxon>
        <taxon>Bacillales</taxon>
        <taxon>Caryophanaceae</taxon>
        <taxon>Kurthia</taxon>
    </lineage>
</organism>